<evidence type="ECO:0000256" key="1">
    <source>
        <dbReference type="ARBA" id="ARBA00022737"/>
    </source>
</evidence>
<protein>
    <submittedName>
        <fullName evidence="5">CUB domain-containing protein</fullName>
    </submittedName>
</protein>
<dbReference type="InterPro" id="IPR000859">
    <property type="entry name" value="CUB_dom"/>
</dbReference>
<reference evidence="5" key="1">
    <citation type="submission" date="2020-05" db="UniProtKB">
        <authorList>
            <consortium name="EnsemblMetazoa"/>
        </authorList>
    </citation>
    <scope>IDENTIFICATION</scope>
    <source>
        <strain evidence="5">TTRI</strain>
    </source>
</reference>
<dbReference type="Pfam" id="PF00431">
    <property type="entry name" value="CUB"/>
    <property type="match status" value="1"/>
</dbReference>
<dbReference type="EnsemblMetazoa" id="GAUT007198-RA">
    <property type="protein sequence ID" value="GAUT007198-PA"/>
    <property type="gene ID" value="GAUT007198"/>
</dbReference>
<dbReference type="CDD" id="cd00041">
    <property type="entry name" value="CUB"/>
    <property type="match status" value="1"/>
</dbReference>
<proteinExistence type="predicted"/>
<evidence type="ECO:0000259" key="4">
    <source>
        <dbReference type="PROSITE" id="PS01180"/>
    </source>
</evidence>
<sequence>MEDTSGPMYGQYCTNTLPQDIISTTDSLLVRFNTDGSITMKGFSASYVSVDPFENSEEDPTSYSSEMVTPFPGSLKSIYKEETDHETDDYNDFNENHLIVNNPFYMNLKRYRREK</sequence>
<feature type="domain" description="CUB" evidence="4">
    <location>
        <begin position="1"/>
        <end position="50"/>
    </location>
</feature>
<evidence type="ECO:0000313" key="6">
    <source>
        <dbReference type="Proteomes" id="UP000078200"/>
    </source>
</evidence>
<evidence type="ECO:0000256" key="3">
    <source>
        <dbReference type="PROSITE-ProRule" id="PRU00059"/>
    </source>
</evidence>
<evidence type="ECO:0000256" key="2">
    <source>
        <dbReference type="ARBA" id="ARBA00023157"/>
    </source>
</evidence>
<dbReference type="SUPFAM" id="SSF49854">
    <property type="entry name" value="Spermadhesin, CUB domain"/>
    <property type="match status" value="1"/>
</dbReference>
<dbReference type="Proteomes" id="UP000078200">
    <property type="component" value="Unassembled WGS sequence"/>
</dbReference>
<keyword evidence="2" id="KW-1015">Disulfide bond</keyword>
<dbReference type="VEuPathDB" id="VectorBase:GAUT007198"/>
<dbReference type="PANTHER" id="PTHR24251">
    <property type="entry name" value="OVOCHYMASE-RELATED"/>
    <property type="match status" value="1"/>
</dbReference>
<accession>A0A1A9UJV7</accession>
<dbReference type="Gene3D" id="2.60.120.290">
    <property type="entry name" value="Spermadhesin, CUB domain"/>
    <property type="match status" value="1"/>
</dbReference>
<organism evidence="5 6">
    <name type="scientific">Glossina austeni</name>
    <name type="common">Savannah tsetse fly</name>
    <dbReference type="NCBI Taxonomy" id="7395"/>
    <lineage>
        <taxon>Eukaryota</taxon>
        <taxon>Metazoa</taxon>
        <taxon>Ecdysozoa</taxon>
        <taxon>Arthropoda</taxon>
        <taxon>Hexapoda</taxon>
        <taxon>Insecta</taxon>
        <taxon>Pterygota</taxon>
        <taxon>Neoptera</taxon>
        <taxon>Endopterygota</taxon>
        <taxon>Diptera</taxon>
        <taxon>Brachycera</taxon>
        <taxon>Muscomorpha</taxon>
        <taxon>Hippoboscoidea</taxon>
        <taxon>Glossinidae</taxon>
        <taxon>Glossina</taxon>
    </lineage>
</organism>
<dbReference type="PROSITE" id="PS01180">
    <property type="entry name" value="CUB"/>
    <property type="match status" value="1"/>
</dbReference>
<evidence type="ECO:0000313" key="5">
    <source>
        <dbReference type="EnsemblMetazoa" id="GAUT007198-PA"/>
    </source>
</evidence>
<dbReference type="STRING" id="7395.A0A1A9UJV7"/>
<dbReference type="AlphaFoldDB" id="A0A1A9UJV7"/>
<name>A0A1A9UJV7_GLOAU</name>
<dbReference type="PANTHER" id="PTHR24251:SF37">
    <property type="entry name" value="CUB DOMAIN-CONTAINING PROTEIN"/>
    <property type="match status" value="1"/>
</dbReference>
<comment type="caution">
    <text evidence="3">Lacks conserved residue(s) required for the propagation of feature annotation.</text>
</comment>
<keyword evidence="1" id="KW-0677">Repeat</keyword>
<dbReference type="InterPro" id="IPR035914">
    <property type="entry name" value="Sperma_CUB_dom_sf"/>
</dbReference>
<keyword evidence="6" id="KW-1185">Reference proteome</keyword>